<evidence type="ECO:0000256" key="2">
    <source>
        <dbReference type="ARBA" id="ARBA00022670"/>
    </source>
</evidence>
<feature type="region of interest" description="Disordered" evidence="5">
    <location>
        <begin position="122"/>
        <end position="155"/>
    </location>
</feature>
<evidence type="ECO:0000256" key="1">
    <source>
        <dbReference type="ARBA" id="ARBA00007074"/>
    </source>
</evidence>
<evidence type="ECO:0000259" key="7">
    <source>
        <dbReference type="PROSITE" id="PS51724"/>
    </source>
</evidence>
<feature type="domain" description="NlpC/P60" evidence="8">
    <location>
        <begin position="156"/>
        <end position="278"/>
    </location>
</feature>
<feature type="chain" id="PRO_5012746922" evidence="6">
    <location>
        <begin position="26"/>
        <end position="278"/>
    </location>
</feature>
<dbReference type="InterPro" id="IPR038765">
    <property type="entry name" value="Papain-like_cys_pep_sf"/>
</dbReference>
<dbReference type="AlphaFoldDB" id="A0A1L3GCH7"/>
<evidence type="ECO:0000256" key="5">
    <source>
        <dbReference type="SAM" id="MobiDB-lite"/>
    </source>
</evidence>
<dbReference type="PANTHER" id="PTHR47053:SF1">
    <property type="entry name" value="MUREIN DD-ENDOPEPTIDASE MEPH-RELATED"/>
    <property type="match status" value="1"/>
</dbReference>
<comment type="similarity">
    <text evidence="1">Belongs to the peptidase C40 family.</text>
</comment>
<dbReference type="Gene3D" id="3.30.70.1070">
    <property type="entry name" value="Sporulation related repeat"/>
    <property type="match status" value="1"/>
</dbReference>
<dbReference type="Gene3D" id="3.90.1720.10">
    <property type="entry name" value="endopeptidase domain like (from Nostoc punctiforme)"/>
    <property type="match status" value="1"/>
</dbReference>
<dbReference type="SUPFAM" id="SSF110997">
    <property type="entry name" value="Sporulation related repeat"/>
    <property type="match status" value="1"/>
</dbReference>
<evidence type="ECO:0000256" key="6">
    <source>
        <dbReference type="SAM" id="SignalP"/>
    </source>
</evidence>
<dbReference type="InterPro" id="IPR007730">
    <property type="entry name" value="SPOR-like_dom"/>
</dbReference>
<name>A0A1L3GCH7_SYNAC</name>
<reference evidence="9 10" key="1">
    <citation type="journal article" date="2017" name="Genome Announc.">
        <title>Complete Genome Sequences of Two Acetylene-Fermenting Pelobacter acetylenicus Strains.</title>
        <authorList>
            <person name="Sutton J.M."/>
            <person name="Baesman S.M."/>
            <person name="Fierst J.L."/>
            <person name="Poret-Peterson A.T."/>
            <person name="Oremland R.S."/>
            <person name="Dunlap D.S."/>
            <person name="Akob D.M."/>
        </authorList>
    </citation>
    <scope>NUCLEOTIDE SEQUENCE [LARGE SCALE GENOMIC DNA]</scope>
    <source>
        <strain evidence="9 10">DSM 3247</strain>
    </source>
</reference>
<keyword evidence="2" id="KW-0645">Protease</keyword>
<dbReference type="InterPro" id="IPR051202">
    <property type="entry name" value="Peptidase_C40"/>
</dbReference>
<dbReference type="EMBL" id="CP015518">
    <property type="protein sequence ID" value="APG23646.1"/>
    <property type="molecule type" value="Genomic_DNA"/>
</dbReference>
<keyword evidence="10" id="KW-1185">Reference proteome</keyword>
<dbReference type="InterPro" id="IPR036680">
    <property type="entry name" value="SPOR-like_sf"/>
</dbReference>
<dbReference type="KEGG" id="pace:A6070_08985"/>
<dbReference type="PROSITE" id="PS51724">
    <property type="entry name" value="SPOR"/>
    <property type="match status" value="1"/>
</dbReference>
<organism evidence="9 10">
    <name type="scientific">Syntrophotalea acetylenica</name>
    <name type="common">Pelobacter acetylenicus</name>
    <dbReference type="NCBI Taxonomy" id="29542"/>
    <lineage>
        <taxon>Bacteria</taxon>
        <taxon>Pseudomonadati</taxon>
        <taxon>Thermodesulfobacteriota</taxon>
        <taxon>Desulfuromonadia</taxon>
        <taxon>Desulfuromonadales</taxon>
        <taxon>Syntrophotaleaceae</taxon>
        <taxon>Syntrophotalea</taxon>
    </lineage>
</organism>
<dbReference type="GO" id="GO:0042834">
    <property type="term" value="F:peptidoglycan binding"/>
    <property type="evidence" value="ECO:0007669"/>
    <property type="project" value="InterPro"/>
</dbReference>
<dbReference type="InterPro" id="IPR000064">
    <property type="entry name" value="NLP_P60_dom"/>
</dbReference>
<dbReference type="OrthoDB" id="9807055at2"/>
<evidence type="ECO:0000313" key="10">
    <source>
        <dbReference type="Proteomes" id="UP000182264"/>
    </source>
</evidence>
<dbReference type="RefSeq" id="WP_072285459.1">
    <property type="nucleotide sequence ID" value="NZ_CP015455.1"/>
</dbReference>
<keyword evidence="4" id="KW-0788">Thiol protease</keyword>
<protein>
    <submittedName>
        <fullName evidence="9">Uncharacterized protein</fullName>
    </submittedName>
</protein>
<dbReference type="SUPFAM" id="SSF54001">
    <property type="entry name" value="Cysteine proteinases"/>
    <property type="match status" value="1"/>
</dbReference>
<evidence type="ECO:0000259" key="8">
    <source>
        <dbReference type="PROSITE" id="PS51935"/>
    </source>
</evidence>
<keyword evidence="6" id="KW-0732">Signal</keyword>
<keyword evidence="3" id="KW-0378">Hydrolase</keyword>
<gene>
    <name evidence="9" type="ORF">A7E75_00380</name>
</gene>
<feature type="signal peptide" evidence="6">
    <location>
        <begin position="1"/>
        <end position="25"/>
    </location>
</feature>
<evidence type="ECO:0000313" key="9">
    <source>
        <dbReference type="EMBL" id="APG23646.1"/>
    </source>
</evidence>
<evidence type="ECO:0000256" key="3">
    <source>
        <dbReference type="ARBA" id="ARBA00022801"/>
    </source>
</evidence>
<feature type="domain" description="SPOR" evidence="7">
    <location>
        <begin position="30"/>
        <end position="106"/>
    </location>
</feature>
<dbReference type="GO" id="GO:0006508">
    <property type="term" value="P:proteolysis"/>
    <property type="evidence" value="ECO:0007669"/>
    <property type="project" value="UniProtKB-KW"/>
</dbReference>
<evidence type="ECO:0000256" key="4">
    <source>
        <dbReference type="ARBA" id="ARBA00022807"/>
    </source>
</evidence>
<dbReference type="Proteomes" id="UP000182264">
    <property type="component" value="Chromosome"/>
</dbReference>
<dbReference type="Pfam" id="PF00877">
    <property type="entry name" value="NLPC_P60"/>
    <property type="match status" value="1"/>
</dbReference>
<sequence length="278" mass="30720">MAFRILKKWIIGTMACILFATPCVAKPDAEISKLGYSVQVGAFARVDNAERLASRLQDQGIEAYYFKKENNVFAVRFGNYPTRKDAKKAARQLAEARLIDSYYIASPLKKDIHPLALETAGPTDTDVTTAPAGATASPVNPPTSTKPVVQKPKPDNEMGEIAARTAERFVGIPYKWGGNTVVEGLDCSAFVKSVYYLCGINIPRTSAEQFKVGRKVPQEELIEGDLVFFGHNNQVSHVGIYVGRGKFVHAPKRNDEIKVAELTRPGFTKKYLGARRYF</sequence>
<dbReference type="PANTHER" id="PTHR47053">
    <property type="entry name" value="MUREIN DD-ENDOPEPTIDASE MEPH-RELATED"/>
    <property type="match status" value="1"/>
</dbReference>
<dbReference type="PROSITE" id="PS51935">
    <property type="entry name" value="NLPC_P60"/>
    <property type="match status" value="1"/>
</dbReference>
<accession>A0A1L3GCH7</accession>
<proteinExistence type="inferred from homology"/>
<dbReference type="STRING" id="29542.A6070_08985"/>
<dbReference type="GO" id="GO:0008234">
    <property type="term" value="F:cysteine-type peptidase activity"/>
    <property type="evidence" value="ECO:0007669"/>
    <property type="project" value="UniProtKB-KW"/>
</dbReference>
<dbReference type="Pfam" id="PF05036">
    <property type="entry name" value="SPOR"/>
    <property type="match status" value="1"/>
</dbReference>